<sequence>MNANYYNFFLKSHRRPPPPLTVLILPPPPTTSDLAFSKKEKTKQAMSQISTITENNTQTHVYSSQHLICSENIQDIDVRDPVRDLTAALKYLVENRSLSSEEAQFACQHFNFEAGKTEVEMWLTFNEVTKVRYVKNFFSVRDKVKKCDHHWMPPRGCQGRQQRSSRTI</sequence>
<organism evidence="1 2">
    <name type="scientific">Trifolium pratense</name>
    <name type="common">Red clover</name>
    <dbReference type="NCBI Taxonomy" id="57577"/>
    <lineage>
        <taxon>Eukaryota</taxon>
        <taxon>Viridiplantae</taxon>
        <taxon>Streptophyta</taxon>
        <taxon>Embryophyta</taxon>
        <taxon>Tracheophyta</taxon>
        <taxon>Spermatophyta</taxon>
        <taxon>Magnoliopsida</taxon>
        <taxon>eudicotyledons</taxon>
        <taxon>Gunneridae</taxon>
        <taxon>Pentapetalae</taxon>
        <taxon>rosids</taxon>
        <taxon>fabids</taxon>
        <taxon>Fabales</taxon>
        <taxon>Fabaceae</taxon>
        <taxon>Papilionoideae</taxon>
        <taxon>50 kb inversion clade</taxon>
        <taxon>NPAAA clade</taxon>
        <taxon>Hologalegina</taxon>
        <taxon>IRL clade</taxon>
        <taxon>Trifolieae</taxon>
        <taxon>Trifolium</taxon>
    </lineage>
</organism>
<name>A0ACB0JA71_TRIPR</name>
<dbReference type="Proteomes" id="UP001177021">
    <property type="component" value="Unassembled WGS sequence"/>
</dbReference>
<dbReference type="EMBL" id="CASHSV030000024">
    <property type="protein sequence ID" value="CAJ2641886.1"/>
    <property type="molecule type" value="Genomic_DNA"/>
</dbReference>
<proteinExistence type="predicted"/>
<reference evidence="1" key="1">
    <citation type="submission" date="2023-10" db="EMBL/GenBank/DDBJ databases">
        <authorList>
            <person name="Rodriguez Cubillos JULIANA M."/>
            <person name="De Vega J."/>
        </authorList>
    </citation>
    <scope>NUCLEOTIDE SEQUENCE</scope>
</reference>
<accession>A0ACB0JA71</accession>
<comment type="caution">
    <text evidence="1">The sequence shown here is derived from an EMBL/GenBank/DDBJ whole genome shotgun (WGS) entry which is preliminary data.</text>
</comment>
<evidence type="ECO:0000313" key="2">
    <source>
        <dbReference type="Proteomes" id="UP001177021"/>
    </source>
</evidence>
<evidence type="ECO:0000313" key="1">
    <source>
        <dbReference type="EMBL" id="CAJ2641886.1"/>
    </source>
</evidence>
<gene>
    <name evidence="1" type="ORF">MILVUS5_LOCUS11447</name>
</gene>
<protein>
    <submittedName>
        <fullName evidence="1">Uncharacterized protein</fullName>
    </submittedName>
</protein>
<keyword evidence="2" id="KW-1185">Reference proteome</keyword>